<gene>
    <name evidence="1" type="ORF">R7226_06965</name>
</gene>
<comment type="caution">
    <text evidence="1">The sequence shown here is derived from an EMBL/GenBank/DDBJ whole genome shotgun (WGS) entry which is preliminary data.</text>
</comment>
<keyword evidence="2" id="KW-1185">Reference proteome</keyword>
<evidence type="ECO:0000313" key="1">
    <source>
        <dbReference type="EMBL" id="MDW5594068.1"/>
    </source>
</evidence>
<organism evidence="1 2">
    <name type="scientific">Conexibacter stalactiti</name>
    <dbReference type="NCBI Taxonomy" id="1940611"/>
    <lineage>
        <taxon>Bacteria</taxon>
        <taxon>Bacillati</taxon>
        <taxon>Actinomycetota</taxon>
        <taxon>Thermoleophilia</taxon>
        <taxon>Solirubrobacterales</taxon>
        <taxon>Conexibacteraceae</taxon>
        <taxon>Conexibacter</taxon>
    </lineage>
</organism>
<dbReference type="EMBL" id="JAWSTH010000012">
    <property type="protein sequence ID" value="MDW5594068.1"/>
    <property type="molecule type" value="Genomic_DNA"/>
</dbReference>
<sequence length="228" mass="22826">MSTLAFLRADHGATAPLPRSPLAAETAAAGSSPAACRDTVGWADSSLLGKLELQAPADELAGLRAALGFEQAAAGVAARGDAGWWCPLTPTRALLLGAAGATGALAALVDGADGTAGQSAARVLDVTAQFAAITLAGPLARETIARFCALDLRPAHAPVAALRPGSVARMPGIVVREAEERYLLLFGAAYASYAWEVVADAGARLGGAAVSEDALPPINAPKEVGSHA</sequence>
<proteinExistence type="predicted"/>
<accession>A0ABU4HLA2</accession>
<dbReference type="Gene3D" id="3.30.1360.120">
    <property type="entry name" value="Probable tRNA modification gtpase trme, domain 1"/>
    <property type="match status" value="1"/>
</dbReference>
<dbReference type="SUPFAM" id="SSF103025">
    <property type="entry name" value="Folate-binding domain"/>
    <property type="match status" value="1"/>
</dbReference>
<name>A0ABU4HLA2_9ACTN</name>
<evidence type="ECO:0008006" key="3">
    <source>
        <dbReference type="Google" id="ProtNLM"/>
    </source>
</evidence>
<dbReference type="InterPro" id="IPR027266">
    <property type="entry name" value="TrmE/GcvT-like"/>
</dbReference>
<evidence type="ECO:0000313" key="2">
    <source>
        <dbReference type="Proteomes" id="UP001284601"/>
    </source>
</evidence>
<dbReference type="Proteomes" id="UP001284601">
    <property type="component" value="Unassembled WGS sequence"/>
</dbReference>
<protein>
    <recommendedName>
        <fullName evidence="3">Sarcosine oxidase subunit gamma</fullName>
    </recommendedName>
</protein>
<dbReference type="RefSeq" id="WP_318596326.1">
    <property type="nucleotide sequence ID" value="NZ_JAWSTH010000012.1"/>
</dbReference>
<reference evidence="2" key="1">
    <citation type="submission" date="2023-07" db="EMBL/GenBank/DDBJ databases">
        <title>Conexibacter stalactiti sp. nov., isolated from stalactites in a lava cave and emended description of the genus Conexibacter.</title>
        <authorList>
            <person name="Lee S.D."/>
        </authorList>
    </citation>
    <scope>NUCLEOTIDE SEQUENCE [LARGE SCALE GENOMIC DNA]</scope>
    <source>
        <strain evidence="2">KCTC 39840</strain>
    </source>
</reference>